<dbReference type="InterPro" id="IPR037233">
    <property type="entry name" value="CcmK-like_sf"/>
</dbReference>
<dbReference type="InterPro" id="IPR000249">
    <property type="entry name" value="BMC_dom"/>
</dbReference>
<protein>
    <submittedName>
        <fullName evidence="4">Propanediol utilization protein PduU</fullName>
    </submittedName>
</protein>
<evidence type="ECO:0000313" key="5">
    <source>
        <dbReference type="EMBL" id="KRN96210.1"/>
    </source>
</evidence>
<evidence type="ECO:0000256" key="1">
    <source>
        <dbReference type="ARBA" id="ARBA00024322"/>
    </source>
</evidence>
<accession>A0A0R2L3L5</accession>
<dbReference type="PIRSF" id="PIRSF012296">
    <property type="entry name" value="EutS_PduU"/>
    <property type="match status" value="1"/>
</dbReference>
<dbReference type="InterPro" id="IPR009307">
    <property type="entry name" value="EutS/PduU/CutR"/>
</dbReference>
<sequence length="116" mass="12284">MAEAKKIKRIIQEYVPGKQVTLTHIISSPTADVFEKLGIEDTHDSVGILTITPAEAAIIAADVALKSGGVEIGFMDRFSGTIILHGSIDGLVAAFESANAKMATMLHFSVSKITQS</sequence>
<dbReference type="SMART" id="SM00877">
    <property type="entry name" value="BMC"/>
    <property type="match status" value="1"/>
</dbReference>
<dbReference type="EMBL" id="BJUD01000002">
    <property type="protein sequence ID" value="GEK27865.1"/>
    <property type="molecule type" value="Genomic_DNA"/>
</dbReference>
<dbReference type="PATRIC" id="fig|348151.3.peg.1643"/>
<organism evidence="5 6">
    <name type="scientific">Furfurilactobacillus siliginis</name>
    <dbReference type="NCBI Taxonomy" id="348151"/>
    <lineage>
        <taxon>Bacteria</taxon>
        <taxon>Bacillati</taxon>
        <taxon>Bacillota</taxon>
        <taxon>Bacilli</taxon>
        <taxon>Lactobacillales</taxon>
        <taxon>Lactobacillaceae</taxon>
        <taxon>Furfurilactobacillus</taxon>
    </lineage>
</organism>
<dbReference type="Pfam" id="PF00936">
    <property type="entry name" value="BMC"/>
    <property type="match status" value="1"/>
</dbReference>
<evidence type="ECO:0000313" key="4">
    <source>
        <dbReference type="EMBL" id="GEK27865.1"/>
    </source>
</evidence>
<keyword evidence="2" id="KW-1283">Bacterial microcompartment</keyword>
<dbReference type="AlphaFoldDB" id="A0A0R2L3L5"/>
<feature type="domain" description="BMC circularly permuted" evidence="3">
    <location>
        <begin position="9"/>
        <end position="108"/>
    </location>
</feature>
<dbReference type="EMBL" id="JQCB01000005">
    <property type="protein sequence ID" value="KRN96210.1"/>
    <property type="molecule type" value="Genomic_DNA"/>
</dbReference>
<evidence type="ECO:0000256" key="2">
    <source>
        <dbReference type="ARBA" id="ARBA00024446"/>
    </source>
</evidence>
<evidence type="ECO:0000313" key="7">
    <source>
        <dbReference type="Proteomes" id="UP000321429"/>
    </source>
</evidence>
<dbReference type="PROSITE" id="PS51931">
    <property type="entry name" value="BMC_CP"/>
    <property type="match status" value="1"/>
</dbReference>
<evidence type="ECO:0000259" key="3">
    <source>
        <dbReference type="PROSITE" id="PS51931"/>
    </source>
</evidence>
<dbReference type="Proteomes" id="UP000321429">
    <property type="component" value="Unassembled WGS sequence"/>
</dbReference>
<keyword evidence="6" id="KW-1185">Reference proteome</keyword>
<dbReference type="OrthoDB" id="9794459at2"/>
<reference evidence="4 7" key="2">
    <citation type="submission" date="2019-07" db="EMBL/GenBank/DDBJ databases">
        <title>Whole genome shotgun sequence of Lactobacillus siliginis NBRC 101315.</title>
        <authorList>
            <person name="Hosoyama A."/>
            <person name="Uohara A."/>
            <person name="Ohji S."/>
            <person name="Ichikawa N."/>
        </authorList>
    </citation>
    <scope>NUCLEOTIDE SEQUENCE [LARGE SCALE GENOMIC DNA]</scope>
    <source>
        <strain evidence="4 7">NBRC 101315</strain>
    </source>
</reference>
<dbReference type="RefSeq" id="WP_057810033.1">
    <property type="nucleotide sequence ID" value="NZ_BJUD01000002.1"/>
</dbReference>
<dbReference type="STRING" id="348151.IV55_GL001596"/>
<dbReference type="SUPFAM" id="SSF143414">
    <property type="entry name" value="CcmK-like"/>
    <property type="match status" value="1"/>
</dbReference>
<evidence type="ECO:0000313" key="6">
    <source>
        <dbReference type="Proteomes" id="UP000051139"/>
    </source>
</evidence>
<comment type="subcellular location">
    <subcellularLocation>
        <location evidence="1">Bacterial microcompartment</location>
    </subcellularLocation>
</comment>
<dbReference type="GO" id="GO:0031469">
    <property type="term" value="C:bacterial microcompartment"/>
    <property type="evidence" value="ECO:0007669"/>
    <property type="project" value="UniProtKB-SubCell"/>
</dbReference>
<dbReference type="Gene3D" id="3.30.70.1710">
    <property type="match status" value="1"/>
</dbReference>
<dbReference type="Proteomes" id="UP000051139">
    <property type="component" value="Unassembled WGS sequence"/>
</dbReference>
<comment type="caution">
    <text evidence="5">The sequence shown here is derived from an EMBL/GenBank/DDBJ whole genome shotgun (WGS) entry which is preliminary data.</text>
</comment>
<name>A0A0R2L3L5_9LACO</name>
<dbReference type="InterPro" id="IPR044870">
    <property type="entry name" value="BMC_CP"/>
</dbReference>
<proteinExistence type="predicted"/>
<dbReference type="PANTHER" id="PTHR40449:SF2">
    <property type="entry name" value="BACTERIAL MICROCOMPARTMENT SHELL PROTEIN EUTS"/>
    <property type="match status" value="1"/>
</dbReference>
<gene>
    <name evidence="5" type="ORF">IV55_GL001596</name>
    <name evidence="4" type="ORF">LSI01_01760</name>
</gene>
<dbReference type="PANTHER" id="PTHR40449">
    <property type="entry name" value="ETHANOLAMINE UTILIZATION PROTEIN EUTS"/>
    <property type="match status" value="1"/>
</dbReference>
<reference evidence="5 6" key="1">
    <citation type="journal article" date="2015" name="Genome Announc.">
        <title>Expanding the biotechnology potential of lactobacilli through comparative genomics of 213 strains and associated genera.</title>
        <authorList>
            <person name="Sun Z."/>
            <person name="Harris H.M."/>
            <person name="McCann A."/>
            <person name="Guo C."/>
            <person name="Argimon S."/>
            <person name="Zhang W."/>
            <person name="Yang X."/>
            <person name="Jeffery I.B."/>
            <person name="Cooney J.C."/>
            <person name="Kagawa T.F."/>
            <person name="Liu W."/>
            <person name="Song Y."/>
            <person name="Salvetti E."/>
            <person name="Wrobel A."/>
            <person name="Rasinkangas P."/>
            <person name="Parkhill J."/>
            <person name="Rea M.C."/>
            <person name="O'Sullivan O."/>
            <person name="Ritari J."/>
            <person name="Douillard F.P."/>
            <person name="Paul Ross R."/>
            <person name="Yang R."/>
            <person name="Briner A.E."/>
            <person name="Felis G.E."/>
            <person name="de Vos W.M."/>
            <person name="Barrangou R."/>
            <person name="Klaenhammer T.R."/>
            <person name="Caufield P.W."/>
            <person name="Cui Y."/>
            <person name="Zhang H."/>
            <person name="O'Toole P.W."/>
        </authorList>
    </citation>
    <scope>NUCLEOTIDE SEQUENCE [LARGE SCALE GENOMIC DNA]</scope>
    <source>
        <strain evidence="5 6">DSM 22696</strain>
    </source>
</reference>